<dbReference type="PIRSF" id="PIRSF005572">
    <property type="entry name" value="NifS"/>
    <property type="match status" value="1"/>
</dbReference>
<accession>A0ABT3W7X9</accession>
<dbReference type="Proteomes" id="UP001165648">
    <property type="component" value="Unassembled WGS sequence"/>
</dbReference>
<keyword evidence="8" id="KW-0663">Pyridoxal phosphate</keyword>
<evidence type="ECO:0000256" key="9">
    <source>
        <dbReference type="ARBA" id="ARBA00023004"/>
    </source>
</evidence>
<comment type="catalytic activity">
    <reaction evidence="11">
        <text>(sulfur carrier)-H + L-cysteine = (sulfur carrier)-SH + L-alanine</text>
        <dbReference type="Rhea" id="RHEA:43892"/>
        <dbReference type="Rhea" id="RHEA-COMP:14737"/>
        <dbReference type="Rhea" id="RHEA-COMP:14739"/>
        <dbReference type="ChEBI" id="CHEBI:29917"/>
        <dbReference type="ChEBI" id="CHEBI:35235"/>
        <dbReference type="ChEBI" id="CHEBI:57972"/>
        <dbReference type="ChEBI" id="CHEBI:64428"/>
        <dbReference type="EC" id="2.8.1.7"/>
    </reaction>
</comment>
<comment type="caution">
    <text evidence="14">The sequence shown here is derived from an EMBL/GenBank/DDBJ whole genome shotgun (WGS) entry which is preliminary data.</text>
</comment>
<organism evidence="14 15">
    <name type="scientific">Bombella saccharophila</name>
    <dbReference type="NCBI Taxonomy" id="2967338"/>
    <lineage>
        <taxon>Bacteria</taxon>
        <taxon>Pseudomonadati</taxon>
        <taxon>Pseudomonadota</taxon>
        <taxon>Alphaproteobacteria</taxon>
        <taxon>Acetobacterales</taxon>
        <taxon>Acetobacteraceae</taxon>
        <taxon>Bombella</taxon>
    </lineage>
</organism>
<dbReference type="Pfam" id="PF00266">
    <property type="entry name" value="Aminotran_5"/>
    <property type="match status" value="1"/>
</dbReference>
<dbReference type="Gene3D" id="3.90.1150.10">
    <property type="entry name" value="Aspartate Aminotransferase, domain 1"/>
    <property type="match status" value="1"/>
</dbReference>
<dbReference type="PANTHER" id="PTHR11601:SF34">
    <property type="entry name" value="CYSTEINE DESULFURASE"/>
    <property type="match status" value="1"/>
</dbReference>
<dbReference type="PROSITE" id="PS00595">
    <property type="entry name" value="AA_TRANSFER_CLASS_5"/>
    <property type="match status" value="1"/>
</dbReference>
<keyword evidence="9" id="KW-0408">Iron</keyword>
<evidence type="ECO:0000256" key="6">
    <source>
        <dbReference type="ARBA" id="ARBA00022679"/>
    </source>
</evidence>
<evidence type="ECO:0000256" key="8">
    <source>
        <dbReference type="ARBA" id="ARBA00022898"/>
    </source>
</evidence>
<dbReference type="InterPro" id="IPR000192">
    <property type="entry name" value="Aminotrans_V_dom"/>
</dbReference>
<comment type="function">
    <text evidence="2">Catalyzes the removal of elemental sulfur atoms from cysteine to produce alanine. Seems to participate in the biosynthesis of the nitrogenase metalloclusters by providing the inorganic sulfur required for the Fe-S core formation.</text>
</comment>
<evidence type="ECO:0000256" key="2">
    <source>
        <dbReference type="ARBA" id="ARBA00003120"/>
    </source>
</evidence>
<gene>
    <name evidence="14" type="ORF">NQF64_08040</name>
</gene>
<reference evidence="14 15" key="1">
    <citation type="submission" date="2022-07" db="EMBL/GenBank/DDBJ databases">
        <title>Bombella genomes.</title>
        <authorList>
            <person name="Harer L."/>
            <person name="Styblova S."/>
            <person name="Ehrmann M."/>
        </authorList>
    </citation>
    <scope>NUCLEOTIDE SEQUENCE [LARGE SCALE GENOMIC DNA]</scope>
    <source>
        <strain evidence="14 15">TMW 2.2558</strain>
    </source>
</reference>
<dbReference type="InterPro" id="IPR020578">
    <property type="entry name" value="Aminotrans_V_PyrdxlP_BS"/>
</dbReference>
<dbReference type="InterPro" id="IPR015424">
    <property type="entry name" value="PyrdxlP-dep_Trfase"/>
</dbReference>
<dbReference type="EMBL" id="JANIDW010000004">
    <property type="protein sequence ID" value="MCX5615190.1"/>
    <property type="molecule type" value="Genomic_DNA"/>
</dbReference>
<evidence type="ECO:0000256" key="10">
    <source>
        <dbReference type="ARBA" id="ARBA00023014"/>
    </source>
</evidence>
<keyword evidence="6" id="KW-0808">Transferase</keyword>
<name>A0ABT3W7X9_9PROT</name>
<evidence type="ECO:0000256" key="4">
    <source>
        <dbReference type="ARBA" id="ARBA00012239"/>
    </source>
</evidence>
<keyword evidence="15" id="KW-1185">Reference proteome</keyword>
<dbReference type="EC" id="2.8.1.7" evidence="4"/>
<comment type="cofactor">
    <cofactor evidence="1 12">
        <name>pyridoxal 5'-phosphate</name>
        <dbReference type="ChEBI" id="CHEBI:597326"/>
    </cofactor>
</comment>
<evidence type="ECO:0000259" key="13">
    <source>
        <dbReference type="Pfam" id="PF00266"/>
    </source>
</evidence>
<dbReference type="SUPFAM" id="SSF53383">
    <property type="entry name" value="PLP-dependent transferases"/>
    <property type="match status" value="1"/>
</dbReference>
<dbReference type="InterPro" id="IPR015422">
    <property type="entry name" value="PyrdxlP-dep_Trfase_small"/>
</dbReference>
<keyword evidence="7" id="KW-0479">Metal-binding</keyword>
<dbReference type="InterPro" id="IPR016454">
    <property type="entry name" value="Cysteine_dSase"/>
</dbReference>
<evidence type="ECO:0000313" key="14">
    <source>
        <dbReference type="EMBL" id="MCX5615190.1"/>
    </source>
</evidence>
<evidence type="ECO:0000313" key="15">
    <source>
        <dbReference type="Proteomes" id="UP001165648"/>
    </source>
</evidence>
<proteinExistence type="inferred from homology"/>
<evidence type="ECO:0000256" key="12">
    <source>
        <dbReference type="RuleBase" id="RU004504"/>
    </source>
</evidence>
<comment type="similarity">
    <text evidence="3">Belongs to the class-V pyridoxal-phosphate-dependent aminotransferase family. NifS/IscS subfamily.</text>
</comment>
<keyword evidence="10" id="KW-0411">Iron-sulfur</keyword>
<evidence type="ECO:0000256" key="7">
    <source>
        <dbReference type="ARBA" id="ARBA00022723"/>
    </source>
</evidence>
<evidence type="ECO:0000256" key="1">
    <source>
        <dbReference type="ARBA" id="ARBA00001933"/>
    </source>
</evidence>
<sequence length="384" mass="41129">MKADKQEVIYLDYLATTPCDPRVIEAMLPYFTASFGNAGSVHQLGRAAEEAIEEARQEMAQLLQVSPHEVIWTSGATESNNLAIKGAVRFLKTQGDTRRRVITAATEHKCVLEAVRSLADEGFEPIILPVGPDGRVEPNRLAEALKTPTALVSLMAANNETGIVHDIPQLMPLIKQAGALLHVDMAQMFGKLPCSLEGIDLASFSAHKLYGPKGVGALYIRRRPRVRLLPLVSGGGQERGMRSGTLPVPLIVGMAVAARFALAAQPEEVPRLMALRGQLWQAMQRLCPTARLNGGQAPHLPGVLNCCLPDGPEAQDLMKSLPGLAFSAGSACSAASGAPSYVLQAMGLTDREARRSLRLSVGRFTSADDVERAVAQFRQVLTGG</sequence>
<dbReference type="InterPro" id="IPR015421">
    <property type="entry name" value="PyrdxlP-dep_Trfase_major"/>
</dbReference>
<dbReference type="RefSeq" id="WP_266107028.1">
    <property type="nucleotide sequence ID" value="NZ_JANIDW010000004.1"/>
</dbReference>
<protein>
    <recommendedName>
        <fullName evidence="5">Cysteine desulfurase</fullName>
        <ecNumber evidence="4">2.8.1.7</ecNumber>
    </recommendedName>
</protein>
<evidence type="ECO:0000256" key="5">
    <source>
        <dbReference type="ARBA" id="ARBA00013558"/>
    </source>
</evidence>
<dbReference type="PANTHER" id="PTHR11601">
    <property type="entry name" value="CYSTEINE DESULFURYLASE FAMILY MEMBER"/>
    <property type="match status" value="1"/>
</dbReference>
<evidence type="ECO:0000256" key="11">
    <source>
        <dbReference type="ARBA" id="ARBA00050776"/>
    </source>
</evidence>
<evidence type="ECO:0000256" key="3">
    <source>
        <dbReference type="ARBA" id="ARBA00006490"/>
    </source>
</evidence>
<dbReference type="Gene3D" id="3.40.640.10">
    <property type="entry name" value="Type I PLP-dependent aspartate aminotransferase-like (Major domain)"/>
    <property type="match status" value="1"/>
</dbReference>
<feature type="domain" description="Aminotransferase class V" evidence="13">
    <location>
        <begin position="9"/>
        <end position="372"/>
    </location>
</feature>